<gene>
    <name evidence="2" type="ORF">DIW82_01905</name>
</gene>
<dbReference type="Gene3D" id="1.20.1290.10">
    <property type="entry name" value="AhpD-like"/>
    <property type="match status" value="1"/>
</dbReference>
<dbReference type="InterPro" id="IPR003779">
    <property type="entry name" value="CMD-like"/>
</dbReference>
<dbReference type="GO" id="GO:0051920">
    <property type="term" value="F:peroxiredoxin activity"/>
    <property type="evidence" value="ECO:0007669"/>
    <property type="project" value="InterPro"/>
</dbReference>
<comment type="caution">
    <text evidence="2">The sequence shown here is derived from an EMBL/GenBank/DDBJ whole genome shotgun (WGS) entry which is preliminary data.</text>
</comment>
<proteinExistence type="predicted"/>
<evidence type="ECO:0000259" key="1">
    <source>
        <dbReference type="Pfam" id="PF02627"/>
    </source>
</evidence>
<accession>A0A3D4SYJ3</accession>
<name>A0A3D4SYJ3_9CORY</name>
<feature type="domain" description="Carboxymuconolactone decarboxylase-like" evidence="1">
    <location>
        <begin position="53"/>
        <end position="119"/>
    </location>
</feature>
<dbReference type="AlphaFoldDB" id="A0A3D4SYJ3"/>
<dbReference type="InterPro" id="IPR029032">
    <property type="entry name" value="AhpD-like"/>
</dbReference>
<evidence type="ECO:0000313" key="3">
    <source>
        <dbReference type="Proteomes" id="UP000261739"/>
    </source>
</evidence>
<dbReference type="PANTHER" id="PTHR34846:SF5">
    <property type="entry name" value="CARBOXYMUCONOLACTONE DECARBOXYLASE-LIKE DOMAIN-CONTAINING PROTEIN"/>
    <property type="match status" value="1"/>
</dbReference>
<organism evidence="2 3">
    <name type="scientific">Corynebacterium nuruki</name>
    <dbReference type="NCBI Taxonomy" id="1032851"/>
    <lineage>
        <taxon>Bacteria</taxon>
        <taxon>Bacillati</taxon>
        <taxon>Actinomycetota</taxon>
        <taxon>Actinomycetes</taxon>
        <taxon>Mycobacteriales</taxon>
        <taxon>Corynebacteriaceae</taxon>
        <taxon>Corynebacterium</taxon>
    </lineage>
</organism>
<dbReference type="Proteomes" id="UP000261739">
    <property type="component" value="Unassembled WGS sequence"/>
</dbReference>
<dbReference type="Pfam" id="PF02627">
    <property type="entry name" value="CMD"/>
    <property type="match status" value="1"/>
</dbReference>
<protein>
    <submittedName>
        <fullName evidence="2">Carboxymuconolactone decarboxylase family protein</fullName>
    </submittedName>
</protein>
<dbReference type="EMBL" id="DQID01000051">
    <property type="protein sequence ID" value="HCT13570.1"/>
    <property type="molecule type" value="Genomic_DNA"/>
</dbReference>
<sequence length="194" mass="21033">MSAGQQPSLRPGERRPGLRQLGPVNYAVERIGARVRGTRTLGVFATVGRAKTLFKGWLAYSGTMMPFGDLSRKETELVILRVAALKGGDGGAYEADHHRALGRKAGLIDGDFAAVARVDEGLEPGTHGFRDRTGAMIDVTDEIVRFGEVSDAAWERLAAYLDDRECVALVMLVTHYAGLATALSVLHTPRDEKR</sequence>
<dbReference type="PANTHER" id="PTHR34846">
    <property type="entry name" value="4-CARBOXYMUCONOLACTONE DECARBOXYLASE FAMILY PROTEIN (AFU_ORTHOLOGUE AFUA_6G11590)"/>
    <property type="match status" value="1"/>
</dbReference>
<evidence type="ECO:0000313" key="2">
    <source>
        <dbReference type="EMBL" id="HCT13570.1"/>
    </source>
</evidence>
<dbReference type="STRING" id="863239.GCA_000213935_02430"/>
<dbReference type="SUPFAM" id="SSF69118">
    <property type="entry name" value="AhpD-like"/>
    <property type="match status" value="1"/>
</dbReference>
<reference evidence="2 3" key="1">
    <citation type="journal article" date="2018" name="Nat. Biotechnol.">
        <title>A standardized bacterial taxonomy based on genome phylogeny substantially revises the tree of life.</title>
        <authorList>
            <person name="Parks D.H."/>
            <person name="Chuvochina M."/>
            <person name="Waite D.W."/>
            <person name="Rinke C."/>
            <person name="Skarshewski A."/>
            <person name="Chaumeil P.A."/>
            <person name="Hugenholtz P."/>
        </authorList>
    </citation>
    <scope>NUCLEOTIDE SEQUENCE [LARGE SCALE GENOMIC DNA]</scope>
    <source>
        <strain evidence="2">UBA11247</strain>
    </source>
</reference>